<keyword evidence="3" id="KW-1185">Reference proteome</keyword>
<dbReference type="EMBL" id="NRQW01000121">
    <property type="protein sequence ID" value="PLZ92397.1"/>
    <property type="molecule type" value="Genomic_DNA"/>
</dbReference>
<keyword evidence="1" id="KW-0732">Signal</keyword>
<proteinExistence type="predicted"/>
<evidence type="ECO:0000313" key="3">
    <source>
        <dbReference type="Proteomes" id="UP000235036"/>
    </source>
</evidence>
<feature type="chain" id="PRO_5014724069" evidence="1">
    <location>
        <begin position="25"/>
        <end position="235"/>
    </location>
</feature>
<feature type="signal peptide" evidence="1">
    <location>
        <begin position="1"/>
        <end position="24"/>
    </location>
</feature>
<name>A0A2N6K6B9_FISMU</name>
<sequence length="235" mass="26129">MKKQIALILSIFTSAVFATIPVQAVPSVDIPKQPTSPNLEKKAPTQTTTLTLQDLPSGYKEVPPQLKEAIAVQLEPFKQLIAKENLPLNNFFAFIEPQKMEVVMGFTGMLANQTQQTQFDAALQQVQQPEFEKEIKKLQQVLPSDQQVQLLGYKALPEANKLANTSTGFSLGAKIQELPVNFDVIGFRRSNFGSFTAVMYLTEKQPSISVKDVATKLDERFLQSSSTRNSPRVTK</sequence>
<accession>A0A2N6K6B9</accession>
<dbReference type="RefSeq" id="WP_016865121.1">
    <property type="nucleotide sequence ID" value="NZ_CAWNVR010000184.1"/>
</dbReference>
<gene>
    <name evidence="2" type="ORF">CEN44_06060</name>
</gene>
<reference evidence="2 3" key="1">
    <citation type="submission" date="2017-08" db="EMBL/GenBank/DDBJ databases">
        <title>Genomes of Fischerella (Mastigocladus) sp. strains.</title>
        <authorList>
            <person name="Miller S.R."/>
        </authorList>
    </citation>
    <scope>NUCLEOTIDE SEQUENCE [LARGE SCALE GENOMIC DNA]</scope>
    <source>
        <strain evidence="2 3">CCMEE 5323</strain>
    </source>
</reference>
<organism evidence="2 3">
    <name type="scientific">Fischerella muscicola CCMEE 5323</name>
    <dbReference type="NCBI Taxonomy" id="2019572"/>
    <lineage>
        <taxon>Bacteria</taxon>
        <taxon>Bacillati</taxon>
        <taxon>Cyanobacteriota</taxon>
        <taxon>Cyanophyceae</taxon>
        <taxon>Nostocales</taxon>
        <taxon>Hapalosiphonaceae</taxon>
        <taxon>Fischerella</taxon>
    </lineage>
</organism>
<comment type="caution">
    <text evidence="2">The sequence shown here is derived from an EMBL/GenBank/DDBJ whole genome shotgun (WGS) entry which is preliminary data.</text>
</comment>
<dbReference type="Proteomes" id="UP000235036">
    <property type="component" value="Unassembled WGS sequence"/>
</dbReference>
<protein>
    <submittedName>
        <fullName evidence="2">Uncharacterized protein</fullName>
    </submittedName>
</protein>
<evidence type="ECO:0000256" key="1">
    <source>
        <dbReference type="SAM" id="SignalP"/>
    </source>
</evidence>
<evidence type="ECO:0000313" key="2">
    <source>
        <dbReference type="EMBL" id="PLZ92397.1"/>
    </source>
</evidence>
<dbReference type="AlphaFoldDB" id="A0A2N6K6B9"/>